<feature type="compositionally biased region" description="Polar residues" evidence="1">
    <location>
        <begin position="122"/>
        <end position="132"/>
    </location>
</feature>
<keyword evidence="3" id="KW-1185">Reference proteome</keyword>
<feature type="compositionally biased region" description="Basic residues" evidence="1">
    <location>
        <begin position="10"/>
        <end position="19"/>
    </location>
</feature>
<proteinExistence type="predicted"/>
<dbReference type="Proteomes" id="UP001286313">
    <property type="component" value="Unassembled WGS sequence"/>
</dbReference>
<name>A0AAE1EPT4_PETCI</name>
<gene>
    <name evidence="2" type="ORF">Pcinc_035710</name>
</gene>
<dbReference type="EMBL" id="JAWQEG010005419">
    <property type="protein sequence ID" value="KAK3858071.1"/>
    <property type="molecule type" value="Genomic_DNA"/>
</dbReference>
<feature type="region of interest" description="Disordered" evidence="1">
    <location>
        <begin position="1"/>
        <end position="154"/>
    </location>
</feature>
<accession>A0AAE1EPT4</accession>
<evidence type="ECO:0000256" key="1">
    <source>
        <dbReference type="SAM" id="MobiDB-lite"/>
    </source>
</evidence>
<feature type="compositionally biased region" description="Polar residues" evidence="1">
    <location>
        <begin position="25"/>
        <end position="35"/>
    </location>
</feature>
<dbReference type="AlphaFoldDB" id="A0AAE1EPT4"/>
<sequence length="213" mass="24890">MSDNESPPLKKYKGKRQHRFLLPQGKSQQQWSSCNLPLDSESSPHHRKESSPLLLTHRGFNKREPQPSTSVNANTTQQQHQQHHRTQPHAPTPRIENYNTNTLQQQHQQHHRTQPHPPTPRIQNYTNTQQHYRTQPTRTQPHPPPTPRTESNYNTITNNRRSQSLTFTQQQQQHTDNVLVVPCRPSSTRSLRTNSIHKYHSVGYAANRPEFNI</sequence>
<comment type="caution">
    <text evidence="2">The sequence shown here is derived from an EMBL/GenBank/DDBJ whole genome shotgun (WGS) entry which is preliminary data.</text>
</comment>
<protein>
    <submittedName>
        <fullName evidence="2">Uncharacterized protein</fullName>
    </submittedName>
</protein>
<organism evidence="2 3">
    <name type="scientific">Petrolisthes cinctipes</name>
    <name type="common">Flat porcelain crab</name>
    <dbReference type="NCBI Taxonomy" id="88211"/>
    <lineage>
        <taxon>Eukaryota</taxon>
        <taxon>Metazoa</taxon>
        <taxon>Ecdysozoa</taxon>
        <taxon>Arthropoda</taxon>
        <taxon>Crustacea</taxon>
        <taxon>Multicrustacea</taxon>
        <taxon>Malacostraca</taxon>
        <taxon>Eumalacostraca</taxon>
        <taxon>Eucarida</taxon>
        <taxon>Decapoda</taxon>
        <taxon>Pleocyemata</taxon>
        <taxon>Anomura</taxon>
        <taxon>Galatheoidea</taxon>
        <taxon>Porcellanidae</taxon>
        <taxon>Petrolisthes</taxon>
    </lineage>
</organism>
<reference evidence="2" key="1">
    <citation type="submission" date="2023-10" db="EMBL/GenBank/DDBJ databases">
        <title>Genome assemblies of two species of porcelain crab, Petrolisthes cinctipes and Petrolisthes manimaculis (Anomura: Porcellanidae).</title>
        <authorList>
            <person name="Angst P."/>
        </authorList>
    </citation>
    <scope>NUCLEOTIDE SEQUENCE</scope>
    <source>
        <strain evidence="2">PB745_01</strain>
        <tissue evidence="2">Gill</tissue>
    </source>
</reference>
<feature type="non-terminal residue" evidence="2">
    <location>
        <position position="1"/>
    </location>
</feature>
<evidence type="ECO:0000313" key="3">
    <source>
        <dbReference type="Proteomes" id="UP001286313"/>
    </source>
</evidence>
<evidence type="ECO:0000313" key="2">
    <source>
        <dbReference type="EMBL" id="KAK3858071.1"/>
    </source>
</evidence>